<feature type="binding site" evidence="19">
    <location>
        <begin position="181"/>
        <end position="182"/>
    </location>
    <ligand>
        <name>ATP</name>
        <dbReference type="ChEBI" id="CHEBI:30616"/>
    </ligand>
</feature>
<dbReference type="PANTHER" id="PTHR43209">
    <property type="entry name" value="TRNA SULFURTRANSFERASE"/>
    <property type="match status" value="1"/>
</dbReference>
<dbReference type="PROSITE" id="PS51165">
    <property type="entry name" value="THUMP"/>
    <property type="match status" value="1"/>
</dbReference>
<comment type="catalytic activity">
    <reaction evidence="11 19">
        <text>[ThiS sulfur-carrier protein]-C-terminal Gly-Gly-AMP + S-sulfanyl-L-cysteinyl-[cysteine desulfurase] + AH2 = [ThiS sulfur-carrier protein]-C-terminal-Gly-aminoethanethioate + L-cysteinyl-[cysteine desulfurase] + A + AMP + 2 H(+)</text>
        <dbReference type="Rhea" id="RHEA:43340"/>
        <dbReference type="Rhea" id="RHEA-COMP:12157"/>
        <dbReference type="Rhea" id="RHEA-COMP:12158"/>
        <dbReference type="Rhea" id="RHEA-COMP:12910"/>
        <dbReference type="Rhea" id="RHEA-COMP:19908"/>
        <dbReference type="ChEBI" id="CHEBI:13193"/>
        <dbReference type="ChEBI" id="CHEBI:15378"/>
        <dbReference type="ChEBI" id="CHEBI:17499"/>
        <dbReference type="ChEBI" id="CHEBI:29950"/>
        <dbReference type="ChEBI" id="CHEBI:61963"/>
        <dbReference type="ChEBI" id="CHEBI:90618"/>
        <dbReference type="ChEBI" id="CHEBI:232372"/>
        <dbReference type="ChEBI" id="CHEBI:456215"/>
    </reaction>
</comment>
<dbReference type="InterPro" id="IPR049961">
    <property type="entry name" value="ThiI_N"/>
</dbReference>
<feature type="binding site" evidence="19">
    <location>
        <position position="264"/>
    </location>
    <ligand>
        <name>ATP</name>
        <dbReference type="ChEBI" id="CHEBI:30616"/>
    </ligand>
</feature>
<gene>
    <name evidence="19" type="primary">thiI</name>
    <name evidence="21" type="ORF">CFN03_00900</name>
</gene>
<dbReference type="SUPFAM" id="SSF52402">
    <property type="entry name" value="Adenine nucleotide alpha hydrolases-like"/>
    <property type="match status" value="1"/>
</dbReference>
<dbReference type="HAMAP" id="MF_00021">
    <property type="entry name" value="ThiI"/>
    <property type="match status" value="1"/>
</dbReference>
<feature type="domain" description="THUMP" evidence="20">
    <location>
        <begin position="59"/>
        <end position="163"/>
    </location>
</feature>
<dbReference type="AlphaFoldDB" id="A0A265E8G8"/>
<dbReference type="GO" id="GO:0009229">
    <property type="term" value="P:thiamine diphosphate biosynthetic process"/>
    <property type="evidence" value="ECO:0007669"/>
    <property type="project" value="UniProtKB-UniRule"/>
</dbReference>
<organism evidence="21 22">
    <name type="scientific">Salinicoccus roseus</name>
    <dbReference type="NCBI Taxonomy" id="45670"/>
    <lineage>
        <taxon>Bacteria</taxon>
        <taxon>Bacillati</taxon>
        <taxon>Bacillota</taxon>
        <taxon>Bacilli</taxon>
        <taxon>Bacillales</taxon>
        <taxon>Staphylococcaceae</taxon>
        <taxon>Salinicoccus</taxon>
    </lineage>
</organism>
<dbReference type="GO" id="GO:0140741">
    <property type="term" value="F:tRNA-uracil-4 sulfurtransferase activity"/>
    <property type="evidence" value="ECO:0007669"/>
    <property type="project" value="UniProtKB-EC"/>
</dbReference>
<evidence type="ECO:0000256" key="13">
    <source>
        <dbReference type="ARBA" id="ARBA00061472"/>
    </source>
</evidence>
<dbReference type="InterPro" id="IPR050102">
    <property type="entry name" value="tRNA_sulfurtransferase_ThiI"/>
</dbReference>
<keyword evidence="4 19" id="KW-0820">tRNA-binding</keyword>
<evidence type="ECO:0000256" key="7">
    <source>
        <dbReference type="ARBA" id="ARBA00022840"/>
    </source>
</evidence>
<feature type="binding site" evidence="19">
    <location>
        <position position="295"/>
    </location>
    <ligand>
        <name>ATP</name>
        <dbReference type="ChEBI" id="CHEBI:30616"/>
    </ligand>
</feature>
<evidence type="ECO:0000256" key="12">
    <source>
        <dbReference type="ARBA" id="ARBA00058382"/>
    </source>
</evidence>
<dbReference type="GO" id="GO:0005829">
    <property type="term" value="C:cytosol"/>
    <property type="evidence" value="ECO:0007669"/>
    <property type="project" value="TreeGrafter"/>
</dbReference>
<evidence type="ECO:0000256" key="1">
    <source>
        <dbReference type="ARBA" id="ARBA00004496"/>
    </source>
</evidence>
<dbReference type="Proteomes" id="UP000216682">
    <property type="component" value="Unassembled WGS sequence"/>
</dbReference>
<keyword evidence="6 19" id="KW-0547">Nucleotide-binding</keyword>
<dbReference type="InterPro" id="IPR003720">
    <property type="entry name" value="tRNA_STrfase"/>
</dbReference>
<keyword evidence="3 19" id="KW-0963">Cytoplasm</keyword>
<proteinExistence type="inferred from homology"/>
<evidence type="ECO:0000256" key="4">
    <source>
        <dbReference type="ARBA" id="ARBA00022555"/>
    </source>
</evidence>
<keyword evidence="9 19" id="KW-0784">Thiamine biosynthesis</keyword>
<evidence type="ECO:0000256" key="19">
    <source>
        <dbReference type="HAMAP-Rule" id="MF_00021"/>
    </source>
</evidence>
<comment type="pathway">
    <text evidence="2 19">Cofactor biosynthesis; thiamine diphosphate biosynthesis.</text>
</comment>
<dbReference type="InterPro" id="IPR054173">
    <property type="entry name" value="ThiI_fer"/>
</dbReference>
<feature type="binding site" evidence="19">
    <location>
        <position position="286"/>
    </location>
    <ligand>
        <name>ATP</name>
        <dbReference type="ChEBI" id="CHEBI:30616"/>
    </ligand>
</feature>
<dbReference type="SUPFAM" id="SSF143437">
    <property type="entry name" value="THUMP domain-like"/>
    <property type="match status" value="1"/>
</dbReference>
<name>A0A265E8G8_9STAP</name>
<dbReference type="SMART" id="SM00981">
    <property type="entry name" value="THUMP"/>
    <property type="match status" value="1"/>
</dbReference>
<keyword evidence="8 19" id="KW-0694">RNA-binding</keyword>
<dbReference type="Gene3D" id="3.30.2130.30">
    <property type="match status" value="1"/>
</dbReference>
<keyword evidence="7 19" id="KW-0067">ATP-binding</keyword>
<evidence type="ECO:0000256" key="3">
    <source>
        <dbReference type="ARBA" id="ARBA00022490"/>
    </source>
</evidence>
<dbReference type="InterPro" id="IPR049962">
    <property type="entry name" value="THUMP_ThiI"/>
</dbReference>
<evidence type="ECO:0000313" key="21">
    <source>
        <dbReference type="EMBL" id="OZT77873.1"/>
    </source>
</evidence>
<dbReference type="GO" id="GO:0004810">
    <property type="term" value="F:CCA tRNA nucleotidyltransferase activity"/>
    <property type="evidence" value="ECO:0007669"/>
    <property type="project" value="InterPro"/>
</dbReference>
<reference evidence="21 22" key="1">
    <citation type="submission" date="2017-07" db="EMBL/GenBank/DDBJ databases">
        <title>Shotgun whole genome sequences of three halophilic bacterial isolates.</title>
        <authorList>
            <person name="Pozzo T."/>
            <person name="Higdon S.M."/>
            <person name="Quillaguaman J."/>
        </authorList>
    </citation>
    <scope>NUCLEOTIDE SEQUENCE [LARGE SCALE GENOMIC DNA]</scope>
    <source>
        <strain evidence="21 22">BU-1</strain>
    </source>
</reference>
<dbReference type="UniPathway" id="UPA00060"/>
<evidence type="ECO:0000256" key="16">
    <source>
        <dbReference type="ARBA" id="ARBA00075337"/>
    </source>
</evidence>
<evidence type="ECO:0000256" key="14">
    <source>
        <dbReference type="ARBA" id="ARBA00066827"/>
    </source>
</evidence>
<dbReference type="Gene3D" id="3.40.50.620">
    <property type="entry name" value="HUPs"/>
    <property type="match status" value="1"/>
</dbReference>
<dbReference type="GO" id="GO:0002937">
    <property type="term" value="P:tRNA 4-thiouridine biosynthesis"/>
    <property type="evidence" value="ECO:0007669"/>
    <property type="project" value="TreeGrafter"/>
</dbReference>
<evidence type="ECO:0000313" key="22">
    <source>
        <dbReference type="Proteomes" id="UP000216682"/>
    </source>
</evidence>
<evidence type="ECO:0000256" key="15">
    <source>
        <dbReference type="ARBA" id="ARBA00071867"/>
    </source>
</evidence>
<dbReference type="Pfam" id="PF22025">
    <property type="entry name" value="ThiI_fer"/>
    <property type="match status" value="1"/>
</dbReference>
<evidence type="ECO:0000256" key="6">
    <source>
        <dbReference type="ARBA" id="ARBA00022741"/>
    </source>
</evidence>
<accession>A0A265E8G8</accession>
<dbReference type="GO" id="GO:0009228">
    <property type="term" value="P:thiamine biosynthetic process"/>
    <property type="evidence" value="ECO:0007669"/>
    <property type="project" value="UniProtKB-KW"/>
</dbReference>
<evidence type="ECO:0000256" key="11">
    <source>
        <dbReference type="ARBA" id="ARBA00052330"/>
    </source>
</evidence>
<dbReference type="EC" id="2.8.1.4" evidence="14 19"/>
<evidence type="ECO:0000256" key="10">
    <source>
        <dbReference type="ARBA" id="ARBA00050570"/>
    </source>
</evidence>
<dbReference type="FunFam" id="3.40.50.620:FF:000053">
    <property type="entry name" value="Probable tRNA sulfurtransferase"/>
    <property type="match status" value="1"/>
</dbReference>
<evidence type="ECO:0000256" key="2">
    <source>
        <dbReference type="ARBA" id="ARBA00004948"/>
    </source>
</evidence>
<dbReference type="InterPro" id="IPR004114">
    <property type="entry name" value="THUMP_dom"/>
</dbReference>
<comment type="similarity">
    <text evidence="13 19">Belongs to the ThiI family.</text>
</comment>
<evidence type="ECO:0000256" key="17">
    <source>
        <dbReference type="ARBA" id="ARBA00077849"/>
    </source>
</evidence>
<keyword evidence="5 19" id="KW-0808">Transferase</keyword>
<comment type="function">
    <text evidence="12 19">Catalyzes the ATP-dependent transfer of a sulfur to tRNA to produce 4-thiouridine in position 8 of tRNAs, which functions as a near-UV photosensor. Also catalyzes the transfer of sulfur to the sulfur carrier protein ThiS, forming ThiS-thiocarboxylate. This is a step in the synthesis of thiazole, in the thiamine biosynthesis pathway. The sulfur is donated as persulfide by IscS.</text>
</comment>
<dbReference type="GO" id="GO:0005524">
    <property type="term" value="F:ATP binding"/>
    <property type="evidence" value="ECO:0007669"/>
    <property type="project" value="UniProtKB-UniRule"/>
</dbReference>
<dbReference type="RefSeq" id="WP_094905409.1">
    <property type="nucleotide sequence ID" value="NZ_NPEZ01000001.1"/>
</dbReference>
<evidence type="ECO:0000259" key="20">
    <source>
        <dbReference type="PROSITE" id="PS51165"/>
    </source>
</evidence>
<dbReference type="NCBIfam" id="TIGR00342">
    <property type="entry name" value="tRNA uracil 4-sulfurtransferase ThiI"/>
    <property type="match status" value="1"/>
</dbReference>
<evidence type="ECO:0000256" key="8">
    <source>
        <dbReference type="ARBA" id="ARBA00022884"/>
    </source>
</evidence>
<dbReference type="InterPro" id="IPR020536">
    <property type="entry name" value="ThiI_AANH"/>
</dbReference>
<comment type="catalytic activity">
    <reaction evidence="10 19">
        <text>[ThiI sulfur-carrier protein]-S-sulfanyl-L-cysteine + a uridine in tRNA + 2 reduced [2Fe-2S]-[ferredoxin] + ATP + H(+) = [ThiI sulfur-carrier protein]-L-cysteine + a 4-thiouridine in tRNA + 2 oxidized [2Fe-2S]-[ferredoxin] + AMP + diphosphate</text>
        <dbReference type="Rhea" id="RHEA:24176"/>
        <dbReference type="Rhea" id="RHEA-COMP:10000"/>
        <dbReference type="Rhea" id="RHEA-COMP:10001"/>
        <dbReference type="Rhea" id="RHEA-COMP:13337"/>
        <dbReference type="Rhea" id="RHEA-COMP:13338"/>
        <dbReference type="Rhea" id="RHEA-COMP:13339"/>
        <dbReference type="Rhea" id="RHEA-COMP:13340"/>
        <dbReference type="ChEBI" id="CHEBI:15378"/>
        <dbReference type="ChEBI" id="CHEBI:29950"/>
        <dbReference type="ChEBI" id="CHEBI:30616"/>
        <dbReference type="ChEBI" id="CHEBI:33019"/>
        <dbReference type="ChEBI" id="CHEBI:33737"/>
        <dbReference type="ChEBI" id="CHEBI:33738"/>
        <dbReference type="ChEBI" id="CHEBI:61963"/>
        <dbReference type="ChEBI" id="CHEBI:65315"/>
        <dbReference type="ChEBI" id="CHEBI:136798"/>
        <dbReference type="ChEBI" id="CHEBI:456215"/>
        <dbReference type="EC" id="2.8.1.4"/>
    </reaction>
</comment>
<dbReference type="Pfam" id="PF02926">
    <property type="entry name" value="THUMP"/>
    <property type="match status" value="1"/>
</dbReference>
<comment type="subcellular location">
    <subcellularLocation>
        <location evidence="1 19">Cytoplasm</location>
    </subcellularLocation>
</comment>
<dbReference type="GO" id="GO:0000049">
    <property type="term" value="F:tRNA binding"/>
    <property type="evidence" value="ECO:0007669"/>
    <property type="project" value="UniProtKB-UniRule"/>
</dbReference>
<protein>
    <recommendedName>
        <fullName evidence="15 19">Probable tRNA sulfurtransferase</fullName>
        <ecNumber evidence="14 19">2.8.1.4</ecNumber>
    </recommendedName>
    <alternativeName>
        <fullName evidence="16 19">Sulfur carrier protein ThiS sulfurtransferase</fullName>
    </alternativeName>
    <alternativeName>
        <fullName evidence="17 19">Thiamine biosynthesis protein ThiI</fullName>
    </alternativeName>
    <alternativeName>
        <fullName evidence="18 19">tRNA 4-thiouridine synthase</fullName>
    </alternativeName>
</protein>
<comment type="caution">
    <text evidence="21">The sequence shown here is derived from an EMBL/GenBank/DDBJ whole genome shotgun (WGS) entry which is preliminary data.</text>
</comment>
<dbReference type="PANTHER" id="PTHR43209:SF1">
    <property type="entry name" value="TRNA SULFURTRANSFERASE"/>
    <property type="match status" value="1"/>
</dbReference>
<dbReference type="Pfam" id="PF02568">
    <property type="entry name" value="ThiI"/>
    <property type="match status" value="1"/>
</dbReference>
<feature type="binding site" evidence="19">
    <location>
        <begin position="206"/>
        <end position="207"/>
    </location>
    <ligand>
        <name>ATP</name>
        <dbReference type="ChEBI" id="CHEBI:30616"/>
    </ligand>
</feature>
<dbReference type="CDD" id="cd11716">
    <property type="entry name" value="THUMP_ThiI"/>
    <property type="match status" value="1"/>
</dbReference>
<dbReference type="InterPro" id="IPR014729">
    <property type="entry name" value="Rossmann-like_a/b/a_fold"/>
</dbReference>
<sequence length="399" mass="45148">MIYDHILVRYGEITLKTRNRKMFINALRQNMKRALTGFSIELAAQWDRAYITLNGEDPDAVMDAIENVNGILSVSPVAKLEKSEEAMKDTAVHFAEEFTKGETFKIEVRRADKSYHLKTFDIQYMLGGYVLENVPDLKVDVKHPDHQIMVEVRLDGIYMYHEVRQCIGGLPIGTGGRALLMLSGGIDSPVAGLEVMKKGVEIEAIHFHSPPYTSPQATEKVKQLVDIMSKRTGAEIKLHIVPFTELQTKIYDWIPDNMSMTTTRRIMLIIAERLAERIDAKAIVNGENLGQVASQTLSSMHAINAVTNFPVLRPLLTLEKNEIVEMARRYGTYETSVLPFEDCCTIFKPKSPKTRPLVEKVEKFESKVDFEPMIEKALEGIECYSVNDTEEKEAFSSLL</sequence>
<dbReference type="CDD" id="cd01712">
    <property type="entry name" value="PPase_ThiI"/>
    <property type="match status" value="1"/>
</dbReference>
<dbReference type="EMBL" id="NPEZ01000001">
    <property type="protein sequence ID" value="OZT77873.1"/>
    <property type="molecule type" value="Genomic_DNA"/>
</dbReference>
<evidence type="ECO:0000256" key="18">
    <source>
        <dbReference type="ARBA" id="ARBA00080570"/>
    </source>
</evidence>
<evidence type="ECO:0000256" key="5">
    <source>
        <dbReference type="ARBA" id="ARBA00022679"/>
    </source>
</evidence>
<evidence type="ECO:0000256" key="9">
    <source>
        <dbReference type="ARBA" id="ARBA00022977"/>
    </source>
</evidence>
<dbReference type="GO" id="GO:0052837">
    <property type="term" value="P:thiazole biosynthetic process"/>
    <property type="evidence" value="ECO:0007669"/>
    <property type="project" value="TreeGrafter"/>
</dbReference>